<name>A0AAV7U3V8_PLEWA</name>
<feature type="non-terminal residue" evidence="2">
    <location>
        <position position="1"/>
    </location>
</feature>
<accession>A0AAV7U3V8</accession>
<reference evidence="2" key="1">
    <citation type="journal article" date="2022" name="bioRxiv">
        <title>Sequencing and chromosome-scale assembly of the giantPleurodeles waltlgenome.</title>
        <authorList>
            <person name="Brown T."/>
            <person name="Elewa A."/>
            <person name="Iarovenko S."/>
            <person name="Subramanian E."/>
            <person name="Araus A.J."/>
            <person name="Petzold A."/>
            <person name="Susuki M."/>
            <person name="Suzuki K.-i.T."/>
            <person name="Hayashi T."/>
            <person name="Toyoda A."/>
            <person name="Oliveira C."/>
            <person name="Osipova E."/>
            <person name="Leigh N.D."/>
            <person name="Simon A."/>
            <person name="Yun M.H."/>
        </authorList>
    </citation>
    <scope>NUCLEOTIDE SEQUENCE</scope>
    <source>
        <strain evidence="2">20211129_DDA</strain>
        <tissue evidence="2">Liver</tissue>
    </source>
</reference>
<feature type="non-terminal residue" evidence="2">
    <location>
        <position position="124"/>
    </location>
</feature>
<organism evidence="2 3">
    <name type="scientific">Pleurodeles waltl</name>
    <name type="common">Iberian ribbed newt</name>
    <dbReference type="NCBI Taxonomy" id="8319"/>
    <lineage>
        <taxon>Eukaryota</taxon>
        <taxon>Metazoa</taxon>
        <taxon>Chordata</taxon>
        <taxon>Craniata</taxon>
        <taxon>Vertebrata</taxon>
        <taxon>Euteleostomi</taxon>
        <taxon>Amphibia</taxon>
        <taxon>Batrachia</taxon>
        <taxon>Caudata</taxon>
        <taxon>Salamandroidea</taxon>
        <taxon>Salamandridae</taxon>
        <taxon>Pleurodelinae</taxon>
        <taxon>Pleurodeles</taxon>
    </lineage>
</organism>
<sequence>KGGGTDSRIWSTVPLLCISGWWVLFFSTFDRVLAPPCDGGRSSSQGISPTLCGTVTSWVEAIPDDAGSDFLSSSSRMAVSSFLLLSGNELKMDCRMSGCSCRIILLLVLVVASVLLLGGSMGPT</sequence>
<keyword evidence="3" id="KW-1185">Reference proteome</keyword>
<dbReference type="AlphaFoldDB" id="A0AAV7U3V8"/>
<keyword evidence="1" id="KW-0812">Transmembrane</keyword>
<protein>
    <submittedName>
        <fullName evidence="2">Uncharacterized protein</fullName>
    </submittedName>
</protein>
<feature type="transmembrane region" description="Helical" evidence="1">
    <location>
        <begin position="101"/>
        <end position="121"/>
    </location>
</feature>
<evidence type="ECO:0000313" key="3">
    <source>
        <dbReference type="Proteomes" id="UP001066276"/>
    </source>
</evidence>
<keyword evidence="1" id="KW-0472">Membrane</keyword>
<evidence type="ECO:0000256" key="1">
    <source>
        <dbReference type="SAM" id="Phobius"/>
    </source>
</evidence>
<gene>
    <name evidence="2" type="ORF">NDU88_000405</name>
</gene>
<keyword evidence="1" id="KW-1133">Transmembrane helix</keyword>
<comment type="caution">
    <text evidence="2">The sequence shown here is derived from an EMBL/GenBank/DDBJ whole genome shotgun (WGS) entry which is preliminary data.</text>
</comment>
<proteinExistence type="predicted"/>
<evidence type="ECO:0000313" key="2">
    <source>
        <dbReference type="EMBL" id="KAJ1183588.1"/>
    </source>
</evidence>
<dbReference type="Proteomes" id="UP001066276">
    <property type="component" value="Chromosome 3_1"/>
</dbReference>
<dbReference type="EMBL" id="JANPWB010000005">
    <property type="protein sequence ID" value="KAJ1183588.1"/>
    <property type="molecule type" value="Genomic_DNA"/>
</dbReference>